<name>A0A7S1I486_9EUGL</name>
<reference evidence="2" key="1">
    <citation type="submission" date="2021-01" db="EMBL/GenBank/DDBJ databases">
        <authorList>
            <person name="Corre E."/>
            <person name="Pelletier E."/>
            <person name="Niang G."/>
            <person name="Scheremetjew M."/>
            <person name="Finn R."/>
            <person name="Kale V."/>
            <person name="Holt S."/>
            <person name="Cochrane G."/>
            <person name="Meng A."/>
            <person name="Brown T."/>
            <person name="Cohen L."/>
        </authorList>
    </citation>
    <scope>NUCLEOTIDE SEQUENCE</scope>
    <source>
        <strain evidence="2">NIES-381</strain>
    </source>
</reference>
<dbReference type="EMBL" id="HBGA01032637">
    <property type="protein sequence ID" value="CAD9000644.1"/>
    <property type="molecule type" value="Transcribed_RNA"/>
</dbReference>
<feature type="compositionally biased region" description="Polar residues" evidence="1">
    <location>
        <begin position="85"/>
        <end position="94"/>
    </location>
</feature>
<feature type="region of interest" description="Disordered" evidence="1">
    <location>
        <begin position="622"/>
        <end position="692"/>
    </location>
</feature>
<feature type="compositionally biased region" description="Low complexity" evidence="1">
    <location>
        <begin position="12"/>
        <end position="21"/>
    </location>
</feature>
<organism evidence="2">
    <name type="scientific">Eutreptiella gymnastica</name>
    <dbReference type="NCBI Taxonomy" id="73025"/>
    <lineage>
        <taxon>Eukaryota</taxon>
        <taxon>Discoba</taxon>
        <taxon>Euglenozoa</taxon>
        <taxon>Euglenida</taxon>
        <taxon>Spirocuta</taxon>
        <taxon>Euglenophyceae</taxon>
        <taxon>Eutreptiales</taxon>
        <taxon>Eutreptiaceae</taxon>
        <taxon>Eutreptiella</taxon>
    </lineage>
</organism>
<feature type="compositionally biased region" description="Polar residues" evidence="1">
    <location>
        <begin position="1"/>
        <end position="11"/>
    </location>
</feature>
<feature type="compositionally biased region" description="Low complexity" evidence="1">
    <location>
        <begin position="657"/>
        <end position="675"/>
    </location>
</feature>
<evidence type="ECO:0000256" key="1">
    <source>
        <dbReference type="SAM" id="MobiDB-lite"/>
    </source>
</evidence>
<sequence>MPSPASTTASRQDQQQQQHMEQQARVEEDGSGQDRERQAARAQGNEHDIEEQQRTEQSEREAAKATGKRHKAGEEQQMEEDKEGSNTNPVQVTGTPCPPYPQTTGMEVEGGAGEGQTEAAGTEEAEKKDQDGQGTGAFSPSLTQEVREVRESGEKLLPASGGELLQNEMKKLMLHLHWDAADYVWQASSTFSQLRPGVALDWHHLLAMGKTQLQQTLATAQRKKNLLIVLEEQEIPLLRKLVPAVEEMDPDGIFLLILKQEDEPLFPAGPALAEKIPWTMGHIMRLSRPLHFEQGSKRPAGQEPSVQFQAPGGRPPAWAWACSGTAAQRSNMLQADYGVLKLSDPSEGLAKLTVALPPPPANMMAVQVATDVLPGLLEYLDRRGTAAHNIPGRAKGVTRTLFHDMNQEQLQAIASKWGDTPHFALTTLGEYGGQEISPCLLVIEAFIRRTQKAKKAPYLWRMLDRTLAQSGVGYALQYTAYNKVRLGIQTGQDAVRFHEACVPEIQALGLLLKDERTQQFILGDELAESTATEAESEGEPGAGRGLAQFCVVYDVPPWHDEKEPLEALSQVAPTLTSATRLSWSPGSPVLAAWKVQGSGAAALESTLLEDSQTGTQMGVMSQREFQADRRQRAEAAARRQQDRLRQQKPVEGAASSAPLRRTYAAAAAKGAATTRSRQAPTSLIGPQHGYFK</sequence>
<protein>
    <submittedName>
        <fullName evidence="2">Uncharacterized protein</fullName>
    </submittedName>
</protein>
<dbReference type="AlphaFoldDB" id="A0A7S1I486"/>
<accession>A0A7S1I486</accession>
<feature type="compositionally biased region" description="Basic and acidic residues" evidence="1">
    <location>
        <begin position="22"/>
        <end position="63"/>
    </location>
</feature>
<feature type="compositionally biased region" description="Basic and acidic residues" evidence="1">
    <location>
        <begin position="625"/>
        <end position="645"/>
    </location>
</feature>
<evidence type="ECO:0000313" key="2">
    <source>
        <dbReference type="EMBL" id="CAD9000644.1"/>
    </source>
</evidence>
<feature type="region of interest" description="Disordered" evidence="1">
    <location>
        <begin position="1"/>
        <end position="149"/>
    </location>
</feature>
<proteinExistence type="predicted"/>
<gene>
    <name evidence="2" type="ORF">EGYM00392_LOCUS11717</name>
</gene>